<reference evidence="1" key="1">
    <citation type="submission" date="2016-11" db="UniProtKB">
        <authorList>
            <consortium name="WormBaseParasite"/>
        </authorList>
    </citation>
    <scope>IDENTIFICATION</scope>
    <source>
        <strain evidence="1">pt0022</strain>
    </source>
</reference>
<protein>
    <submittedName>
        <fullName evidence="1">Uncharacterized protein</fullName>
    </submittedName>
</protein>
<accession>A0A1I8EM57</accession>
<evidence type="ECO:0000313" key="1">
    <source>
        <dbReference type="WBParaSite" id="maker-PairedContig_3056-snap-gene-0.19-mRNA-1"/>
    </source>
</evidence>
<proteinExistence type="predicted"/>
<sequence>MKKMVLYQPLCLHHIINKTLMMSKRRMGNWNNQNQSTGFITVKDVFCTGSKNELPKTECHRSFTSLNIKDDKLNRRKLAKQEELHF</sequence>
<organism evidence="1">
    <name type="scientific">Wuchereria bancrofti</name>
    <dbReference type="NCBI Taxonomy" id="6293"/>
    <lineage>
        <taxon>Eukaryota</taxon>
        <taxon>Metazoa</taxon>
        <taxon>Ecdysozoa</taxon>
        <taxon>Nematoda</taxon>
        <taxon>Chromadorea</taxon>
        <taxon>Rhabditida</taxon>
        <taxon>Spirurina</taxon>
        <taxon>Spiruromorpha</taxon>
        <taxon>Filarioidea</taxon>
        <taxon>Onchocercidae</taxon>
        <taxon>Wuchereria</taxon>
    </lineage>
</organism>
<dbReference type="AlphaFoldDB" id="A0A1I8EM57"/>
<name>A0A1I8EM57_WUCBA</name>
<dbReference type="WBParaSite" id="maker-PairedContig_3056-snap-gene-0.19-mRNA-1">
    <property type="protein sequence ID" value="maker-PairedContig_3056-snap-gene-0.19-mRNA-1"/>
    <property type="gene ID" value="maker-PairedContig_3056-snap-gene-0.19"/>
</dbReference>
<dbReference type="STRING" id="6293.A0A1I8EM57"/>